<evidence type="ECO:0000256" key="2">
    <source>
        <dbReference type="SAM" id="Coils"/>
    </source>
</evidence>
<feature type="coiled-coil region" evidence="2">
    <location>
        <begin position="758"/>
        <end position="792"/>
    </location>
</feature>
<comment type="caution">
    <text evidence="4">The sequence shown here is derived from an EMBL/GenBank/DDBJ whole genome shotgun (WGS) entry which is preliminary data.</text>
</comment>
<dbReference type="InterPro" id="IPR027417">
    <property type="entry name" value="P-loop_NTPase"/>
</dbReference>
<evidence type="ECO:0000313" key="5">
    <source>
        <dbReference type="Proteomes" id="UP000294508"/>
    </source>
</evidence>
<dbReference type="OrthoDB" id="8527901at2"/>
<evidence type="ECO:0000256" key="1">
    <source>
        <dbReference type="ARBA" id="ARBA00023054"/>
    </source>
</evidence>
<protein>
    <submittedName>
        <fullName evidence="4">Uncharacterized protein (TIGR02680 family)</fullName>
    </submittedName>
</protein>
<keyword evidence="1 2" id="KW-0175">Coiled coil</keyword>
<evidence type="ECO:0000313" key="4">
    <source>
        <dbReference type="EMBL" id="TCO15657.1"/>
    </source>
</evidence>
<dbReference type="PANTHER" id="PTHR32083:SF0">
    <property type="entry name" value="CILIA AND FLAGELLA-ASSOCIATED PROTEIN 58"/>
    <property type="match status" value="1"/>
</dbReference>
<organism evidence="4 5">
    <name type="scientific">Kribbella steppae</name>
    <dbReference type="NCBI Taxonomy" id="2512223"/>
    <lineage>
        <taxon>Bacteria</taxon>
        <taxon>Bacillati</taxon>
        <taxon>Actinomycetota</taxon>
        <taxon>Actinomycetes</taxon>
        <taxon>Propionibacteriales</taxon>
        <taxon>Kribbellaceae</taxon>
        <taxon>Kribbella</taxon>
    </lineage>
</organism>
<dbReference type="NCBIfam" id="TIGR02680">
    <property type="entry name" value="TIGR02680 family protein"/>
    <property type="match status" value="1"/>
</dbReference>
<dbReference type="GO" id="GO:0005856">
    <property type="term" value="C:cytoskeleton"/>
    <property type="evidence" value="ECO:0007669"/>
    <property type="project" value="TreeGrafter"/>
</dbReference>
<feature type="region of interest" description="Disordered" evidence="3">
    <location>
        <begin position="822"/>
        <end position="843"/>
    </location>
</feature>
<dbReference type="EMBL" id="SLWN01000021">
    <property type="protein sequence ID" value="TCO15657.1"/>
    <property type="molecule type" value="Genomic_DNA"/>
</dbReference>
<feature type="coiled-coil region" evidence="2">
    <location>
        <begin position="367"/>
        <end position="415"/>
    </location>
</feature>
<proteinExistence type="predicted"/>
<dbReference type="SUPFAM" id="SSF52540">
    <property type="entry name" value="P-loop containing nucleoside triphosphate hydrolases"/>
    <property type="match status" value="1"/>
</dbReference>
<feature type="coiled-coil region" evidence="2">
    <location>
        <begin position="948"/>
        <end position="1003"/>
    </location>
</feature>
<feature type="coiled-coil region" evidence="2">
    <location>
        <begin position="299"/>
        <end position="340"/>
    </location>
</feature>
<dbReference type="PANTHER" id="PTHR32083">
    <property type="entry name" value="CILIA AND FLAGELLA-ASSOCIATED PROTEIN 58-RELATED"/>
    <property type="match status" value="1"/>
</dbReference>
<dbReference type="RefSeq" id="WP_132215536.1">
    <property type="nucleotide sequence ID" value="NZ_SLWN01000021.1"/>
</dbReference>
<dbReference type="Pfam" id="PF13558">
    <property type="entry name" value="SbcC_Walker_B"/>
    <property type="match status" value="1"/>
</dbReference>
<accession>A0A4R2GX77</accession>
<evidence type="ECO:0000256" key="3">
    <source>
        <dbReference type="SAM" id="MobiDB-lite"/>
    </source>
</evidence>
<name>A0A4R2GX77_9ACTN</name>
<dbReference type="InterPro" id="IPR013496">
    <property type="entry name" value="CHP02680"/>
</dbReference>
<dbReference type="Proteomes" id="UP000294508">
    <property type="component" value="Unassembled WGS sequence"/>
</dbReference>
<sequence length="1391" mass="153999">MNDFEGAQWLSAAEGGGLPLPVHRRWQPLRVGLVNLWEYDDVEFWSADGRLVLRGGNGAGKTKVLELTTLMLLRGEISPSVLDPFGSQHRSMRFNLLPTGEADDPREPSDSGLGYAWAEFGCIDEYGEPQYYTCGLGASAKRGAGTSSPQTWQLVTHRRIGADLQLSRAGRPLDETELKREAGVRVLRHAGQYRAVLASELYGMEIEAYDNLTELLKQLRKPKLGERLAPTLLEQILRDALPPIAGTEIDRLAEGWDRLDRLRAKVEATKEAAKSLAQFARYSWRPWASAVTWRRADRLATATDQLDRTTRLRRQAEQALEKATAAVERANGELLAARTTRADREAQQQELTMSSAYADAVAASGRVDSLKTSVASLNDQLTKARRRQTKATEEVERMQQTVKDARDAMDEVAAREQIRIAALIDRAQTAGLADAIRNSLPQRDMASLRSALDQRVQRFEHHGQLLSAYSRITAEVERIAVQVIDRQEQIDRSIEAEEQAQEAVEGVVERLRFAIRDWALRLTVAQASTEEVEDWCDLVAALTDTEPSGTPSTAVGEFIEAQRAVLRRGEAAIHDRKRPLAAELSQVEAELARLRSTTDDPPAAPVLWHRRLRPAAADEQGAPLWQCVDPRPELGSSRLDLLEASLAAAGLLDAWITPEGELFDTDGEVLLQAVPSSGDGLRAVLSPTEAGGVSEKTIVQVLSGIGWFERRSDAPATGNWVSADGGWQIGILTGRASPAHEASYLGSTAREAARLRAIAQHEARLAEIQADLELLEVELGEVRRRMAAVEAEGTEWIEATLRPGERGVLQAVAGLVASSKHRADREESLRQAEERHRAKESEQNAAWAEYADQAARFDFPLENLDAYASGLRECRSEIDRLDALLEVVRERRSLLVRAEDDLAGRQETLEEVAGEVEGLADGLRKATIKLQTAEQSINADHRELLRQTEVLTGELEELARSIETLSDRVGDARVAAKEAEGILEQHETRRAADESERDAALAEWWEIADAGLMEPLGLEVPDRRVVETGREGARAARRVLRDVDDAAAVDRAWRKCIGDLQTLRPSLLPTRDIRIVDEGPLPIVLVLVDGAAGWQPPLEATDALAESVHQLEEKYDAEQRDVLARLLESNFIEHLKDRLDYARGTFIHINRQLAEHSTRQGHIVRLERTADPADPEAVAVVNALEQGYAELGMDRQEQVRGFLSRRIDAARADAAAEGASDWKGQLTTALDYRRWLRIELQFQAGRGDRWRKFDTARHATKSGGEKVVLLSQPLFAAAVVAYNAAGPHAPRWIWLDEAMTGVDVTVKESFMGLTVDFDLDVMLTAHDEWCTYRTVPAVAIHDLARDPHLPGVDVDTYLWFGGKLEQVEPPVAVSHEIPADPDSLFGGDDDE</sequence>
<gene>
    <name evidence="4" type="ORF">EV652_12130</name>
</gene>
<reference evidence="4 5" key="1">
    <citation type="journal article" date="2015" name="Stand. Genomic Sci.">
        <title>Genomic Encyclopedia of Bacterial and Archaeal Type Strains, Phase III: the genomes of soil and plant-associated and newly described type strains.</title>
        <authorList>
            <person name="Whitman W.B."/>
            <person name="Woyke T."/>
            <person name="Klenk H.P."/>
            <person name="Zhou Y."/>
            <person name="Lilburn T.G."/>
            <person name="Beck B.J."/>
            <person name="De Vos P."/>
            <person name="Vandamme P."/>
            <person name="Eisen J.A."/>
            <person name="Garrity G."/>
            <person name="Hugenholtz P."/>
            <person name="Kyrpides N.C."/>
        </authorList>
    </citation>
    <scope>NUCLEOTIDE SEQUENCE [LARGE SCALE GENOMIC DNA]</scope>
    <source>
        <strain evidence="4 5">VKM Ac-2572</strain>
    </source>
</reference>
<feature type="compositionally biased region" description="Basic and acidic residues" evidence="3">
    <location>
        <begin position="822"/>
        <end position="842"/>
    </location>
</feature>
<keyword evidence="5" id="KW-1185">Reference proteome</keyword>